<evidence type="ECO:0000313" key="5">
    <source>
        <dbReference type="EMBL" id="WBO23948.1"/>
    </source>
</evidence>
<feature type="transmembrane region" description="Helical" evidence="2">
    <location>
        <begin position="186"/>
        <end position="208"/>
    </location>
</feature>
<feature type="chain" id="PRO_5046369214" evidence="3">
    <location>
        <begin position="32"/>
        <end position="338"/>
    </location>
</feature>
<accession>A0ABY7NQZ8</accession>
<feature type="compositionally biased region" description="Gly residues" evidence="1">
    <location>
        <begin position="323"/>
        <end position="338"/>
    </location>
</feature>
<keyword evidence="2" id="KW-0472">Membrane</keyword>
<name>A0ABY7NQZ8_9SPHN</name>
<protein>
    <submittedName>
        <fullName evidence="5">TPM domain-containing protein</fullName>
    </submittedName>
</protein>
<evidence type="ECO:0000256" key="3">
    <source>
        <dbReference type="SAM" id="SignalP"/>
    </source>
</evidence>
<dbReference type="InterPro" id="IPR007621">
    <property type="entry name" value="TPM_dom"/>
</dbReference>
<dbReference type="Proteomes" id="UP001210865">
    <property type="component" value="Chromosome"/>
</dbReference>
<dbReference type="PANTHER" id="PTHR30373">
    <property type="entry name" value="UPF0603 PROTEIN YGCG"/>
    <property type="match status" value="1"/>
</dbReference>
<organism evidence="5 6">
    <name type="scientific">Sphingomonas abietis</name>
    <dbReference type="NCBI Taxonomy" id="3012344"/>
    <lineage>
        <taxon>Bacteria</taxon>
        <taxon>Pseudomonadati</taxon>
        <taxon>Pseudomonadota</taxon>
        <taxon>Alphaproteobacteria</taxon>
        <taxon>Sphingomonadales</taxon>
        <taxon>Sphingomonadaceae</taxon>
        <taxon>Sphingomonas</taxon>
    </lineage>
</organism>
<evidence type="ECO:0000256" key="2">
    <source>
        <dbReference type="SAM" id="Phobius"/>
    </source>
</evidence>
<dbReference type="PANTHER" id="PTHR30373:SF2">
    <property type="entry name" value="UPF0603 PROTEIN YGCG"/>
    <property type="match status" value="1"/>
</dbReference>
<reference evidence="5 6" key="1">
    <citation type="submission" date="2022-12" db="EMBL/GenBank/DDBJ databases">
        <title>Sphingomonas abieness sp. nov., an endophytic bacterium isolated from Abies koreana.</title>
        <authorList>
            <person name="Jiang L."/>
            <person name="Lee J."/>
        </authorList>
    </citation>
    <scope>NUCLEOTIDE SEQUENCE [LARGE SCALE GENOMIC DNA]</scope>
    <source>
        <strain evidence="6">PAMB 00755</strain>
    </source>
</reference>
<evidence type="ECO:0000259" key="4">
    <source>
        <dbReference type="Pfam" id="PF04536"/>
    </source>
</evidence>
<feature type="signal peptide" evidence="3">
    <location>
        <begin position="1"/>
        <end position="31"/>
    </location>
</feature>
<keyword evidence="3" id="KW-0732">Signal</keyword>
<evidence type="ECO:0000256" key="1">
    <source>
        <dbReference type="SAM" id="MobiDB-lite"/>
    </source>
</evidence>
<keyword evidence="2" id="KW-1133">Transmembrane helix</keyword>
<keyword evidence="6" id="KW-1185">Reference proteome</keyword>
<sequence>MTTNSPQPWRPQTMKIATILLAAALAVPAIAAPLAFPDRGRAAVVDAAHVLSNSQADALNRRIVAWDKATGHQLAVATIPSLQGHEIADYGYQLGRAWGLGRKGIDDGVVLIIAPVEHKVRIEVGRGLEGDLTDAQSAEILINTIVPRLKAHDLPGALSDGADAIMAAIPADAGDTANAAKASGSLMPAILGVIALMLAAGVGAWVLLERRRNKAVAESAARRRAREDGDAAKKRAAPLMPASYGRPPRYVSPLPPYGGSGASYEPPRAPVIAPVIVNAPAPTYEAPRRRDDDNSSSSSWGSTSDSSSSSSSSDSGSSSSGFDSGGGSFSGGGSDSSW</sequence>
<dbReference type="Gene3D" id="3.10.310.50">
    <property type="match status" value="1"/>
</dbReference>
<dbReference type="Pfam" id="PF04536">
    <property type="entry name" value="TPM_phosphatase"/>
    <property type="match status" value="1"/>
</dbReference>
<feature type="region of interest" description="Disordered" evidence="1">
    <location>
        <begin position="282"/>
        <end position="338"/>
    </location>
</feature>
<feature type="compositionally biased region" description="Low complexity" evidence="1">
    <location>
        <begin position="295"/>
        <end position="322"/>
    </location>
</feature>
<feature type="region of interest" description="Disordered" evidence="1">
    <location>
        <begin position="217"/>
        <end position="250"/>
    </location>
</feature>
<keyword evidence="2" id="KW-0812">Transmembrane</keyword>
<feature type="domain" description="TPM" evidence="4">
    <location>
        <begin position="44"/>
        <end position="167"/>
    </location>
</feature>
<gene>
    <name evidence="5" type="ORF">PBT88_07515</name>
</gene>
<dbReference type="RefSeq" id="WP_270078577.1">
    <property type="nucleotide sequence ID" value="NZ_CP115174.1"/>
</dbReference>
<dbReference type="EMBL" id="CP115174">
    <property type="protein sequence ID" value="WBO23948.1"/>
    <property type="molecule type" value="Genomic_DNA"/>
</dbReference>
<evidence type="ECO:0000313" key="6">
    <source>
        <dbReference type="Proteomes" id="UP001210865"/>
    </source>
</evidence>
<proteinExistence type="predicted"/>